<evidence type="ECO:0000256" key="2">
    <source>
        <dbReference type="ARBA" id="ARBA00023002"/>
    </source>
</evidence>
<evidence type="ECO:0000313" key="7">
    <source>
        <dbReference type="Proteomes" id="UP000649739"/>
    </source>
</evidence>
<dbReference type="SUPFAM" id="SSF51735">
    <property type="entry name" value="NAD(P)-binding Rossmann-fold domains"/>
    <property type="match status" value="1"/>
</dbReference>
<dbReference type="InterPro" id="IPR057326">
    <property type="entry name" value="KR_dom"/>
</dbReference>
<evidence type="ECO:0000256" key="1">
    <source>
        <dbReference type="ARBA" id="ARBA00006484"/>
    </source>
</evidence>
<dbReference type="Pfam" id="PF00106">
    <property type="entry name" value="adh_short"/>
    <property type="match status" value="1"/>
</dbReference>
<keyword evidence="2" id="KW-0560">Oxidoreductase</keyword>
<dbReference type="Proteomes" id="UP000649739">
    <property type="component" value="Unassembled WGS sequence"/>
</dbReference>
<dbReference type="InterPro" id="IPR002347">
    <property type="entry name" value="SDR_fam"/>
</dbReference>
<feature type="domain" description="Ketoreductase" evidence="5">
    <location>
        <begin position="5"/>
        <end position="185"/>
    </location>
</feature>
<dbReference type="EMBL" id="BMQB01000003">
    <property type="protein sequence ID" value="GGJ87249.1"/>
    <property type="molecule type" value="Genomic_DNA"/>
</dbReference>
<dbReference type="PRINTS" id="PR00080">
    <property type="entry name" value="SDRFAMILY"/>
</dbReference>
<protein>
    <recommendedName>
        <fullName evidence="5">Ketoreductase domain-containing protein</fullName>
    </recommendedName>
</protein>
<dbReference type="InterPro" id="IPR036291">
    <property type="entry name" value="NAD(P)-bd_dom_sf"/>
</dbReference>
<dbReference type="RefSeq" id="WP_189169448.1">
    <property type="nucleotide sequence ID" value="NZ_BMQB01000003.1"/>
</dbReference>
<keyword evidence="7" id="KW-1185">Reference proteome</keyword>
<proteinExistence type="inferred from homology"/>
<dbReference type="SMART" id="SM00822">
    <property type="entry name" value="PKS_KR"/>
    <property type="match status" value="1"/>
</dbReference>
<dbReference type="Gene3D" id="3.40.50.720">
    <property type="entry name" value="NAD(P)-binding Rossmann-like Domain"/>
    <property type="match status" value="1"/>
</dbReference>
<comment type="similarity">
    <text evidence="1 3">Belongs to the short-chain dehydrogenases/reductases (SDR) family.</text>
</comment>
<reference evidence="6" key="1">
    <citation type="journal article" date="2014" name="Int. J. Syst. Evol. Microbiol.">
        <title>Complete genome sequence of Corynebacterium casei LMG S-19264T (=DSM 44701T), isolated from a smear-ripened cheese.</title>
        <authorList>
            <consortium name="US DOE Joint Genome Institute (JGI-PGF)"/>
            <person name="Walter F."/>
            <person name="Albersmeier A."/>
            <person name="Kalinowski J."/>
            <person name="Ruckert C."/>
        </authorList>
    </citation>
    <scope>NUCLEOTIDE SEQUENCE</scope>
    <source>
        <strain evidence="6">JCM 3090</strain>
    </source>
</reference>
<dbReference type="PANTHER" id="PTHR44196">
    <property type="entry name" value="DEHYDROGENASE/REDUCTASE SDR FAMILY MEMBER 7B"/>
    <property type="match status" value="1"/>
</dbReference>
<dbReference type="GO" id="GO:0016020">
    <property type="term" value="C:membrane"/>
    <property type="evidence" value="ECO:0007669"/>
    <property type="project" value="TreeGrafter"/>
</dbReference>
<evidence type="ECO:0000256" key="3">
    <source>
        <dbReference type="RuleBase" id="RU000363"/>
    </source>
</evidence>
<feature type="region of interest" description="Disordered" evidence="4">
    <location>
        <begin position="266"/>
        <end position="300"/>
    </location>
</feature>
<name>A0A8J3B448_9ACTN</name>
<comment type="caution">
    <text evidence="6">The sequence shown here is derived from an EMBL/GenBank/DDBJ whole genome shotgun (WGS) entry which is preliminary data.</text>
</comment>
<dbReference type="AlphaFoldDB" id="A0A8J3B448"/>
<evidence type="ECO:0000256" key="4">
    <source>
        <dbReference type="SAM" id="MobiDB-lite"/>
    </source>
</evidence>
<sequence>MSGPRVVVVTGGSSGIGRATARAFVRRGWAVVVAGRDPAALDRVRDECGAYGVPTDVSDPDAAVALAAAAVDRYGRLDAWVNAAAVAAFGSVEATPPADARRVVEVNALGYLYGVRAALPHLRRAGGGTIVNVASAVGVLGHPGAAGYAMSRFAVRGLSASLRQELLLARERRIAVCTVLPASVDTPLYRAAANHSGRVVRALPPVYRPGRVAAAIVGLPDRPRRTTYVGAAGRAAGLAYRLAPALVDRVYVAHARRNQFLPEPAAATSGNLYEPLHPDPREQTGPETTEAAGPEPAWTR</sequence>
<dbReference type="GO" id="GO:0016491">
    <property type="term" value="F:oxidoreductase activity"/>
    <property type="evidence" value="ECO:0007669"/>
    <property type="project" value="UniProtKB-KW"/>
</dbReference>
<evidence type="ECO:0000259" key="5">
    <source>
        <dbReference type="SMART" id="SM00822"/>
    </source>
</evidence>
<gene>
    <name evidence="6" type="ORF">GCM10010123_16050</name>
</gene>
<dbReference type="PANTHER" id="PTHR44196:SF1">
    <property type="entry name" value="DEHYDROGENASE_REDUCTASE SDR FAMILY MEMBER 7B"/>
    <property type="match status" value="1"/>
</dbReference>
<dbReference type="PRINTS" id="PR00081">
    <property type="entry name" value="GDHRDH"/>
</dbReference>
<reference evidence="6" key="2">
    <citation type="submission" date="2020-09" db="EMBL/GenBank/DDBJ databases">
        <authorList>
            <person name="Sun Q."/>
            <person name="Ohkuma M."/>
        </authorList>
    </citation>
    <scope>NUCLEOTIDE SEQUENCE</scope>
    <source>
        <strain evidence="6">JCM 3090</strain>
    </source>
</reference>
<organism evidence="6 7">
    <name type="scientific">Pilimelia anulata</name>
    <dbReference type="NCBI Taxonomy" id="53371"/>
    <lineage>
        <taxon>Bacteria</taxon>
        <taxon>Bacillati</taxon>
        <taxon>Actinomycetota</taxon>
        <taxon>Actinomycetes</taxon>
        <taxon>Micromonosporales</taxon>
        <taxon>Micromonosporaceae</taxon>
        <taxon>Pilimelia</taxon>
    </lineage>
</organism>
<accession>A0A8J3B448</accession>
<evidence type="ECO:0000313" key="6">
    <source>
        <dbReference type="EMBL" id="GGJ87249.1"/>
    </source>
</evidence>